<evidence type="ECO:0000313" key="2">
    <source>
        <dbReference type="Proteomes" id="UP001634393"/>
    </source>
</evidence>
<dbReference type="EMBL" id="JBJXBP010000001">
    <property type="protein sequence ID" value="KAL3851256.1"/>
    <property type="molecule type" value="Genomic_DNA"/>
</dbReference>
<gene>
    <name evidence="1" type="ORF">ACJIZ3_013138</name>
</gene>
<dbReference type="AlphaFoldDB" id="A0ABD3UP09"/>
<reference evidence="1 2" key="1">
    <citation type="submission" date="2024-12" db="EMBL/GenBank/DDBJ databases">
        <title>The unique morphological basis and parallel evolutionary history of personate flowers in Penstemon.</title>
        <authorList>
            <person name="Depatie T.H."/>
            <person name="Wessinger C.A."/>
        </authorList>
    </citation>
    <scope>NUCLEOTIDE SEQUENCE [LARGE SCALE GENOMIC DNA]</scope>
    <source>
        <strain evidence="1">WTNN_2</strain>
        <tissue evidence="1">Leaf</tissue>
    </source>
</reference>
<protein>
    <submittedName>
        <fullName evidence="1">Uncharacterized protein</fullName>
    </submittedName>
</protein>
<keyword evidence="2" id="KW-1185">Reference proteome</keyword>
<dbReference type="Proteomes" id="UP001634393">
    <property type="component" value="Unassembled WGS sequence"/>
</dbReference>
<name>A0ABD3UP09_9LAMI</name>
<comment type="caution">
    <text evidence="1">The sequence shown here is derived from an EMBL/GenBank/DDBJ whole genome shotgun (WGS) entry which is preliminary data.</text>
</comment>
<evidence type="ECO:0000313" key="1">
    <source>
        <dbReference type="EMBL" id="KAL3851256.1"/>
    </source>
</evidence>
<organism evidence="1 2">
    <name type="scientific">Penstemon smallii</name>
    <dbReference type="NCBI Taxonomy" id="265156"/>
    <lineage>
        <taxon>Eukaryota</taxon>
        <taxon>Viridiplantae</taxon>
        <taxon>Streptophyta</taxon>
        <taxon>Embryophyta</taxon>
        <taxon>Tracheophyta</taxon>
        <taxon>Spermatophyta</taxon>
        <taxon>Magnoliopsida</taxon>
        <taxon>eudicotyledons</taxon>
        <taxon>Gunneridae</taxon>
        <taxon>Pentapetalae</taxon>
        <taxon>asterids</taxon>
        <taxon>lamiids</taxon>
        <taxon>Lamiales</taxon>
        <taxon>Plantaginaceae</taxon>
        <taxon>Cheloneae</taxon>
        <taxon>Penstemon</taxon>
    </lineage>
</organism>
<proteinExistence type="predicted"/>
<accession>A0ABD3UP09</accession>
<sequence>MLIFKFTSLHNSRNFLLFQFVTF</sequence>